<dbReference type="GO" id="GO:0007165">
    <property type="term" value="P:signal transduction"/>
    <property type="evidence" value="ECO:0007669"/>
    <property type="project" value="UniProtKB-KW"/>
</dbReference>
<dbReference type="Proteomes" id="UP000190102">
    <property type="component" value="Unassembled WGS sequence"/>
</dbReference>
<keyword evidence="4" id="KW-0812">Transmembrane</keyword>
<dbReference type="FunFam" id="1.10.287.950:FF:000024">
    <property type="entry name" value="Methyl-accepting chemotaxis sensory transducer, class 40+24H"/>
    <property type="match status" value="1"/>
</dbReference>
<accession>A0A1T4PSM2</accession>
<dbReference type="PANTHER" id="PTHR32089:SF112">
    <property type="entry name" value="LYSOZYME-LIKE PROTEIN-RELATED"/>
    <property type="match status" value="1"/>
</dbReference>
<dbReference type="SMART" id="SM00283">
    <property type="entry name" value="MA"/>
    <property type="match status" value="1"/>
</dbReference>
<evidence type="ECO:0000313" key="7">
    <source>
        <dbReference type="EMBL" id="SJZ94227.1"/>
    </source>
</evidence>
<dbReference type="RefSeq" id="WP_078790373.1">
    <property type="nucleotide sequence ID" value="NZ_FUWR01000010.1"/>
</dbReference>
<evidence type="ECO:0000259" key="5">
    <source>
        <dbReference type="PROSITE" id="PS50111"/>
    </source>
</evidence>
<gene>
    <name evidence="7" type="ORF">SAMN02745119_02092</name>
</gene>
<dbReference type="Pfam" id="PF00672">
    <property type="entry name" value="HAMP"/>
    <property type="match status" value="1"/>
</dbReference>
<protein>
    <submittedName>
        <fullName evidence="7">Methyl-accepting chemotaxis protein</fullName>
    </submittedName>
</protein>
<dbReference type="AlphaFoldDB" id="A0A1T4PSM2"/>
<organism evidence="7 8">
    <name type="scientific">Trichlorobacter thiogenes</name>
    <dbReference type="NCBI Taxonomy" id="115783"/>
    <lineage>
        <taxon>Bacteria</taxon>
        <taxon>Pseudomonadati</taxon>
        <taxon>Thermodesulfobacteriota</taxon>
        <taxon>Desulfuromonadia</taxon>
        <taxon>Geobacterales</taxon>
        <taxon>Geobacteraceae</taxon>
        <taxon>Trichlorobacter</taxon>
    </lineage>
</organism>
<dbReference type="Pfam" id="PF12729">
    <property type="entry name" value="4HB_MCP_1"/>
    <property type="match status" value="1"/>
</dbReference>
<dbReference type="PROSITE" id="PS50111">
    <property type="entry name" value="CHEMOTAXIS_TRANSDUC_2"/>
    <property type="match status" value="1"/>
</dbReference>
<keyword evidence="1 3" id="KW-0807">Transducer</keyword>
<dbReference type="SMART" id="SM00304">
    <property type="entry name" value="HAMP"/>
    <property type="match status" value="1"/>
</dbReference>
<dbReference type="GO" id="GO:0016020">
    <property type="term" value="C:membrane"/>
    <property type="evidence" value="ECO:0007669"/>
    <property type="project" value="InterPro"/>
</dbReference>
<reference evidence="8" key="1">
    <citation type="submission" date="2017-02" db="EMBL/GenBank/DDBJ databases">
        <authorList>
            <person name="Varghese N."/>
            <person name="Submissions S."/>
        </authorList>
    </citation>
    <scope>NUCLEOTIDE SEQUENCE [LARGE SCALE GENOMIC DNA]</scope>
    <source>
        <strain evidence="8">ATCC BAA-34</strain>
    </source>
</reference>
<dbReference type="InterPro" id="IPR004089">
    <property type="entry name" value="MCPsignal_dom"/>
</dbReference>
<evidence type="ECO:0000313" key="8">
    <source>
        <dbReference type="Proteomes" id="UP000190102"/>
    </source>
</evidence>
<dbReference type="CDD" id="cd06225">
    <property type="entry name" value="HAMP"/>
    <property type="match status" value="1"/>
</dbReference>
<dbReference type="Pfam" id="PF00015">
    <property type="entry name" value="MCPsignal"/>
    <property type="match status" value="1"/>
</dbReference>
<evidence type="ECO:0000256" key="1">
    <source>
        <dbReference type="ARBA" id="ARBA00023224"/>
    </source>
</evidence>
<dbReference type="SUPFAM" id="SSF58104">
    <property type="entry name" value="Methyl-accepting chemotaxis protein (MCP) signaling domain"/>
    <property type="match status" value="3"/>
</dbReference>
<dbReference type="STRING" id="115783.SAMN02745119_02092"/>
<feature type="domain" description="HAMP" evidence="6">
    <location>
        <begin position="222"/>
        <end position="274"/>
    </location>
</feature>
<proteinExistence type="inferred from homology"/>
<dbReference type="EMBL" id="FUWR01000010">
    <property type="protein sequence ID" value="SJZ94227.1"/>
    <property type="molecule type" value="Genomic_DNA"/>
</dbReference>
<keyword evidence="4" id="KW-1133">Transmembrane helix</keyword>
<dbReference type="Gene3D" id="1.10.287.950">
    <property type="entry name" value="Methyl-accepting chemotaxis protein"/>
    <property type="match status" value="1"/>
</dbReference>
<keyword evidence="4" id="KW-0472">Membrane</keyword>
<dbReference type="PROSITE" id="PS50885">
    <property type="entry name" value="HAMP"/>
    <property type="match status" value="1"/>
</dbReference>
<evidence type="ECO:0000256" key="3">
    <source>
        <dbReference type="PROSITE-ProRule" id="PRU00284"/>
    </source>
</evidence>
<dbReference type="InterPro" id="IPR003660">
    <property type="entry name" value="HAMP_dom"/>
</dbReference>
<dbReference type="InterPro" id="IPR024478">
    <property type="entry name" value="HlyB_4HB_MCP"/>
</dbReference>
<feature type="domain" description="Methyl-accepting transducer" evidence="5">
    <location>
        <begin position="363"/>
        <end position="599"/>
    </location>
</feature>
<keyword evidence="8" id="KW-1185">Reference proteome</keyword>
<sequence length="719" mass="77687">MEDSTPGTTCSGLKLRTRMFLLSMVSFTAILIVLVLGTLLLNEVRINGSNYKTIRNSKDALEKIALLKSDIYQLNGEVLAFMAERDRNDAQALLAKIKDHTDDIDFKYDDVQGLIESQQKREAIIKAEAIWNDYKKTLLEEIIPSVQRGDMVRANALLSGIQEQRFSSFTSTVALMVDNLRRDVYQTEKQITAITRSKTITTVVVIVILITLIAILSTYITESVTRPIKRCVEFAKQVAGGSLEDRLTIKACGEVGDLAAAMNTMAENLHNIVTRLNAATGELTAIDRNIETAARQVVGATHIQEEAVSETTRTVELINASVLEISEGVDQLSCSATETSSSILQMAASVEEVALNTDKLGESVDEVSSSVIEMATSIKGIGNNIVSLLDASTTTASSVAEMDATIRQVEKNAMDTAIISETVKTDAANGLKSVQETIAGMQEIRRASQITAEVVEHLSLRAHDIGAILSVIDEVAEQTNLLALNAAIIAAQAGEHGKGFAVVADEIKELAERTSSSTREIGEVIKGVQEETGRAVAAINMAELAIGAGEELSERSGAALEKIVSGVRQAGLQIDAIARATVEQAKGSQSIRVAMEQVEEMVEQMANSAREHSRGSDLITVAVERMREMTGQVRGSTREQSKTSILIAKATEDIIVMIDRIREACGAQTQHSRSIDKMVENIRQSSATTSQAAQVMNSAVTGLSQQIDQLEKEMSGFKI</sequence>
<evidence type="ECO:0000256" key="4">
    <source>
        <dbReference type="SAM" id="Phobius"/>
    </source>
</evidence>
<name>A0A1T4PSM2_9BACT</name>
<dbReference type="OrthoDB" id="5523945at2"/>
<evidence type="ECO:0000256" key="2">
    <source>
        <dbReference type="ARBA" id="ARBA00029447"/>
    </source>
</evidence>
<dbReference type="Gene3D" id="6.10.340.10">
    <property type="match status" value="1"/>
</dbReference>
<evidence type="ECO:0000259" key="6">
    <source>
        <dbReference type="PROSITE" id="PS50885"/>
    </source>
</evidence>
<feature type="transmembrane region" description="Helical" evidence="4">
    <location>
        <begin position="199"/>
        <end position="220"/>
    </location>
</feature>
<dbReference type="PANTHER" id="PTHR32089">
    <property type="entry name" value="METHYL-ACCEPTING CHEMOTAXIS PROTEIN MCPB"/>
    <property type="match status" value="1"/>
</dbReference>
<comment type="similarity">
    <text evidence="2">Belongs to the methyl-accepting chemotaxis (MCP) protein family.</text>
</comment>
<feature type="transmembrane region" description="Helical" evidence="4">
    <location>
        <begin position="20"/>
        <end position="41"/>
    </location>
</feature>